<sequence>MAPAQQDSDKVPPKDFNKHLFETGMFSDITITYGRKHTFKAHSAILSQNSKWFAKQCSGPPTPNQTLHLEGPTPIEREVFSAFLALKPCAKHKASEYCFPWHCIFTMLQFCYTGRYSVVRNNSRTVQLMTYVYLYGLGKRYGFDVFQIHVQADFGVDFDFHRKPESNDTINMVNAIYALFGSDKNDALVFEARKIARGLANKMNIVPTVDIMQDAAKAHLTKMMPEAGADLLKRGYKPKLPSLTYESATGTVSSRSPTDDNKTCFRCRTAAPVKGTRLCGGCTGMPLLEPNRTDKPGHQPKAGEFWGPSASKESPFQAGITCTFWACLGCDRIWQAEGARRSDIEMKKCPGCDPLDEFDYARDRYFAHTLAWACRDCLTVWWAALICERKKLGNMNKCICCPEQKD</sequence>
<dbReference type="PROSITE" id="PS50097">
    <property type="entry name" value="BTB"/>
    <property type="match status" value="1"/>
</dbReference>
<dbReference type="Gene3D" id="3.30.710.10">
    <property type="entry name" value="Potassium Channel Kv1.1, Chain A"/>
    <property type="match status" value="1"/>
</dbReference>
<dbReference type="OrthoDB" id="3795781at2759"/>
<gene>
    <name evidence="2" type="ORF">P171DRAFT_490646</name>
</gene>
<dbReference type="CDD" id="cd18186">
    <property type="entry name" value="BTB_POZ_ZBTB_KLHL-like"/>
    <property type="match status" value="1"/>
</dbReference>
<evidence type="ECO:0000313" key="2">
    <source>
        <dbReference type="EMBL" id="KAF2439212.1"/>
    </source>
</evidence>
<organism evidence="2 3">
    <name type="scientific">Karstenula rhodostoma CBS 690.94</name>
    <dbReference type="NCBI Taxonomy" id="1392251"/>
    <lineage>
        <taxon>Eukaryota</taxon>
        <taxon>Fungi</taxon>
        <taxon>Dikarya</taxon>
        <taxon>Ascomycota</taxon>
        <taxon>Pezizomycotina</taxon>
        <taxon>Dothideomycetes</taxon>
        <taxon>Pleosporomycetidae</taxon>
        <taxon>Pleosporales</taxon>
        <taxon>Massarineae</taxon>
        <taxon>Didymosphaeriaceae</taxon>
        <taxon>Karstenula</taxon>
    </lineage>
</organism>
<dbReference type="InterPro" id="IPR011333">
    <property type="entry name" value="SKP1/BTB/POZ_sf"/>
</dbReference>
<evidence type="ECO:0000313" key="3">
    <source>
        <dbReference type="Proteomes" id="UP000799764"/>
    </source>
</evidence>
<protein>
    <recommendedName>
        <fullName evidence="1">BTB domain-containing protein</fullName>
    </recommendedName>
</protein>
<accession>A0A9P4P8K3</accession>
<name>A0A9P4P8K3_9PLEO</name>
<dbReference type="Proteomes" id="UP000799764">
    <property type="component" value="Unassembled WGS sequence"/>
</dbReference>
<reference evidence="2" key="1">
    <citation type="journal article" date="2020" name="Stud. Mycol.">
        <title>101 Dothideomycetes genomes: a test case for predicting lifestyles and emergence of pathogens.</title>
        <authorList>
            <person name="Haridas S."/>
            <person name="Albert R."/>
            <person name="Binder M."/>
            <person name="Bloem J."/>
            <person name="Labutti K."/>
            <person name="Salamov A."/>
            <person name="Andreopoulos B."/>
            <person name="Baker S."/>
            <person name="Barry K."/>
            <person name="Bills G."/>
            <person name="Bluhm B."/>
            <person name="Cannon C."/>
            <person name="Castanera R."/>
            <person name="Culley D."/>
            <person name="Daum C."/>
            <person name="Ezra D."/>
            <person name="Gonzalez J."/>
            <person name="Henrissat B."/>
            <person name="Kuo A."/>
            <person name="Liang C."/>
            <person name="Lipzen A."/>
            <person name="Lutzoni F."/>
            <person name="Magnuson J."/>
            <person name="Mondo S."/>
            <person name="Nolan M."/>
            <person name="Ohm R."/>
            <person name="Pangilinan J."/>
            <person name="Park H.-J."/>
            <person name="Ramirez L."/>
            <person name="Alfaro M."/>
            <person name="Sun H."/>
            <person name="Tritt A."/>
            <person name="Yoshinaga Y."/>
            <person name="Zwiers L.-H."/>
            <person name="Turgeon B."/>
            <person name="Goodwin S."/>
            <person name="Spatafora J."/>
            <person name="Crous P."/>
            <person name="Grigoriev I."/>
        </authorList>
    </citation>
    <scope>NUCLEOTIDE SEQUENCE</scope>
    <source>
        <strain evidence="2">CBS 690.94</strain>
    </source>
</reference>
<proteinExistence type="predicted"/>
<dbReference type="EMBL" id="MU001510">
    <property type="protein sequence ID" value="KAF2439212.1"/>
    <property type="molecule type" value="Genomic_DNA"/>
</dbReference>
<keyword evidence="3" id="KW-1185">Reference proteome</keyword>
<dbReference type="AlphaFoldDB" id="A0A9P4P8K3"/>
<dbReference type="SUPFAM" id="SSF54695">
    <property type="entry name" value="POZ domain"/>
    <property type="match status" value="1"/>
</dbReference>
<evidence type="ECO:0000259" key="1">
    <source>
        <dbReference type="PROSITE" id="PS50097"/>
    </source>
</evidence>
<feature type="domain" description="BTB" evidence="1">
    <location>
        <begin position="27"/>
        <end position="120"/>
    </location>
</feature>
<dbReference type="InterPro" id="IPR000210">
    <property type="entry name" value="BTB/POZ_dom"/>
</dbReference>
<comment type="caution">
    <text evidence="2">The sequence shown here is derived from an EMBL/GenBank/DDBJ whole genome shotgun (WGS) entry which is preliminary data.</text>
</comment>
<dbReference type="Pfam" id="PF00651">
    <property type="entry name" value="BTB"/>
    <property type="match status" value="1"/>
</dbReference>